<evidence type="ECO:0000313" key="3">
    <source>
        <dbReference type="Proteomes" id="UP000024533"/>
    </source>
</evidence>
<accession>A0A059J1P2</accession>
<evidence type="ECO:0000256" key="1">
    <source>
        <dbReference type="SAM" id="Phobius"/>
    </source>
</evidence>
<protein>
    <submittedName>
        <fullName evidence="2">Uncharacterized protein</fullName>
    </submittedName>
</protein>
<keyword evidence="3" id="KW-1185">Reference proteome</keyword>
<comment type="caution">
    <text evidence="2">The sequence shown here is derived from an EMBL/GenBank/DDBJ whole genome shotgun (WGS) entry which is preliminary data.</text>
</comment>
<sequence>MISPSHLIGALVRRGLEAGPQHLAKREDVNRVVFSLPFAAFTVLTLIFIVGIIAIDYTYGHVVATLTIIEDPNPPAAASLLPSYSDVVEDGPKGATIDKKQQQALGQPEIEALPAAYKPVTSGLRSTTKHLRTRGGPRARFRGFSYYVALTFTRGFLTGLIGFMGVVAPVIVDVAVSTMVLAWIHAVIAAPSSKSWCQRFPSIRKNWIKMAPAVFISTVASQLSFHIPVAIGVMFGGFRYDGRGMYSLAEPRPIYFAHAGGAVILSLILGLVLDLPASVMMVRVAASLLPADDETIVPFDRTFNGKVTSVDADGVGLVGILDAWKTFSWASFRRLLLNLVKTAGLIAAACLVYGIVGGVGFALFAPNGPKAFIASMGPAV</sequence>
<dbReference type="AlphaFoldDB" id="A0A059J1P2"/>
<feature type="transmembrane region" description="Helical" evidence="1">
    <location>
        <begin position="170"/>
        <end position="190"/>
    </location>
</feature>
<proteinExistence type="predicted"/>
<keyword evidence="1" id="KW-1133">Transmembrane helix</keyword>
<feature type="transmembrane region" description="Helical" evidence="1">
    <location>
        <begin position="144"/>
        <end position="164"/>
    </location>
</feature>
<feature type="transmembrane region" description="Helical" evidence="1">
    <location>
        <begin position="343"/>
        <end position="365"/>
    </location>
</feature>
<name>A0A059J1P2_TRIIM</name>
<reference evidence="2 3" key="1">
    <citation type="submission" date="2014-02" db="EMBL/GenBank/DDBJ databases">
        <title>The Genome Sequence of Trichophyton interdigitale MR816.</title>
        <authorList>
            <consortium name="The Broad Institute Genomics Platform"/>
            <person name="Cuomo C.A."/>
            <person name="White T.C."/>
            <person name="Graser Y."/>
            <person name="Martinez-Rossi N."/>
            <person name="Heitman J."/>
            <person name="Young S.K."/>
            <person name="Zeng Q."/>
            <person name="Gargeya S."/>
            <person name="Abouelleil A."/>
            <person name="Alvarado L."/>
            <person name="Chapman S.B."/>
            <person name="Gainer-Dewar J."/>
            <person name="Goldberg J."/>
            <person name="Griggs A."/>
            <person name="Gujja S."/>
            <person name="Hansen M."/>
            <person name="Howarth C."/>
            <person name="Imamovic A."/>
            <person name="Larimer J."/>
            <person name="Martinez D."/>
            <person name="Murphy C."/>
            <person name="Pearson M.D."/>
            <person name="Persinoti G."/>
            <person name="Poon T."/>
            <person name="Priest M."/>
            <person name="Roberts A.D."/>
            <person name="Saif S."/>
            <person name="Shea T.D."/>
            <person name="Sykes S.N."/>
            <person name="Wortman J."/>
            <person name="Nusbaum C."/>
            <person name="Birren B."/>
        </authorList>
    </citation>
    <scope>NUCLEOTIDE SEQUENCE [LARGE SCALE GENOMIC DNA]</scope>
    <source>
        <strain evidence="2 3">MR816</strain>
    </source>
</reference>
<feature type="transmembrane region" description="Helical" evidence="1">
    <location>
        <begin position="32"/>
        <end position="55"/>
    </location>
</feature>
<dbReference type="STRING" id="1215338.A0A059J1P2"/>
<dbReference type="HOGENOM" id="CLU_038857_1_1_1"/>
<organism evidence="2 3">
    <name type="scientific">Trichophyton interdigitale (strain MR816)</name>
    <dbReference type="NCBI Taxonomy" id="1215338"/>
    <lineage>
        <taxon>Eukaryota</taxon>
        <taxon>Fungi</taxon>
        <taxon>Dikarya</taxon>
        <taxon>Ascomycota</taxon>
        <taxon>Pezizomycotina</taxon>
        <taxon>Eurotiomycetes</taxon>
        <taxon>Eurotiomycetidae</taxon>
        <taxon>Onygenales</taxon>
        <taxon>Arthrodermataceae</taxon>
        <taxon>Trichophyton</taxon>
    </lineage>
</organism>
<dbReference type="OrthoDB" id="2896006at2759"/>
<feature type="transmembrane region" description="Helical" evidence="1">
    <location>
        <begin position="211"/>
        <end position="235"/>
    </location>
</feature>
<dbReference type="Proteomes" id="UP000024533">
    <property type="component" value="Unassembled WGS sequence"/>
</dbReference>
<dbReference type="EMBL" id="AOKY01000402">
    <property type="protein sequence ID" value="KDB21669.1"/>
    <property type="molecule type" value="Genomic_DNA"/>
</dbReference>
<keyword evidence="1" id="KW-0472">Membrane</keyword>
<dbReference type="OMA" id="WSCFRGF"/>
<gene>
    <name evidence="2" type="ORF">H109_06383</name>
</gene>
<keyword evidence="1" id="KW-0812">Transmembrane</keyword>
<feature type="transmembrane region" description="Helical" evidence="1">
    <location>
        <begin position="255"/>
        <end position="273"/>
    </location>
</feature>
<evidence type="ECO:0000313" key="2">
    <source>
        <dbReference type="EMBL" id="KDB21669.1"/>
    </source>
</evidence>